<evidence type="ECO:0008006" key="2">
    <source>
        <dbReference type="Google" id="ProtNLM"/>
    </source>
</evidence>
<reference evidence="1" key="1">
    <citation type="journal article" date="2014" name="Front. Microbiol.">
        <title>High frequency of phylogenetically diverse reductive dehalogenase-homologous genes in deep subseafloor sedimentary metagenomes.</title>
        <authorList>
            <person name="Kawai M."/>
            <person name="Futagami T."/>
            <person name="Toyoda A."/>
            <person name="Takaki Y."/>
            <person name="Nishi S."/>
            <person name="Hori S."/>
            <person name="Arai W."/>
            <person name="Tsubouchi T."/>
            <person name="Morono Y."/>
            <person name="Uchiyama I."/>
            <person name="Ito T."/>
            <person name="Fujiyama A."/>
            <person name="Inagaki F."/>
            <person name="Takami H."/>
        </authorList>
    </citation>
    <scope>NUCLEOTIDE SEQUENCE</scope>
    <source>
        <strain evidence="1">Expedition CK06-06</strain>
    </source>
</reference>
<dbReference type="AlphaFoldDB" id="X1VDT0"/>
<accession>X1VDT0</accession>
<feature type="non-terminal residue" evidence="1">
    <location>
        <position position="1"/>
    </location>
</feature>
<evidence type="ECO:0000313" key="1">
    <source>
        <dbReference type="EMBL" id="GAJ12166.1"/>
    </source>
</evidence>
<protein>
    <recommendedName>
        <fullName evidence="2">Response regulatory domain-containing protein</fullName>
    </recommendedName>
</protein>
<comment type="caution">
    <text evidence="1">The sequence shown here is derived from an EMBL/GenBank/DDBJ whole genome shotgun (WGS) entry which is preliminary data.</text>
</comment>
<name>X1VDT0_9ZZZZ</name>
<gene>
    <name evidence="1" type="ORF">S12H4_47640</name>
</gene>
<dbReference type="EMBL" id="BARW01029687">
    <property type="protein sequence ID" value="GAJ12166.1"/>
    <property type="molecule type" value="Genomic_DNA"/>
</dbReference>
<sequence length="58" mass="6462">YDEEENMFVAKQVGAYGFIPKRTASSELISGIRAVGGGRYYPPAFAYVTANWPQEETK</sequence>
<organism evidence="1">
    <name type="scientific">marine sediment metagenome</name>
    <dbReference type="NCBI Taxonomy" id="412755"/>
    <lineage>
        <taxon>unclassified sequences</taxon>
        <taxon>metagenomes</taxon>
        <taxon>ecological metagenomes</taxon>
    </lineage>
</organism>
<proteinExistence type="predicted"/>